<dbReference type="EMBL" id="RAWG01000225">
    <property type="protein sequence ID" value="RKH37734.1"/>
    <property type="molecule type" value="Genomic_DNA"/>
</dbReference>
<dbReference type="RefSeq" id="WP_120628420.1">
    <property type="nucleotide sequence ID" value="NZ_RAWG01000225.1"/>
</dbReference>
<gene>
    <name evidence="2" type="ORF">D7X12_28535</name>
</gene>
<dbReference type="Proteomes" id="UP000273405">
    <property type="component" value="Unassembled WGS sequence"/>
</dbReference>
<protein>
    <submittedName>
        <fullName evidence="2">Uncharacterized protein</fullName>
    </submittedName>
</protein>
<dbReference type="AlphaFoldDB" id="A0A3A8NEE8"/>
<name>A0A3A8NEE8_9BACT</name>
<accession>A0A3A8NEE8</accession>
<feature type="transmembrane region" description="Helical" evidence="1">
    <location>
        <begin position="64"/>
        <end position="86"/>
    </location>
</feature>
<evidence type="ECO:0000313" key="2">
    <source>
        <dbReference type="EMBL" id="RKH37734.1"/>
    </source>
</evidence>
<keyword evidence="1" id="KW-0472">Membrane</keyword>
<keyword evidence="1" id="KW-0812">Transmembrane</keyword>
<comment type="caution">
    <text evidence="2">The sequence shown here is derived from an EMBL/GenBank/DDBJ whole genome shotgun (WGS) entry which is preliminary data.</text>
</comment>
<keyword evidence="1" id="KW-1133">Transmembrane helix</keyword>
<organism evidence="2 3">
    <name type="scientific">Corallococcus sicarius</name>
    <dbReference type="NCBI Taxonomy" id="2316726"/>
    <lineage>
        <taxon>Bacteria</taxon>
        <taxon>Pseudomonadati</taxon>
        <taxon>Myxococcota</taxon>
        <taxon>Myxococcia</taxon>
        <taxon>Myxococcales</taxon>
        <taxon>Cystobacterineae</taxon>
        <taxon>Myxococcaceae</taxon>
        <taxon>Corallococcus</taxon>
    </lineage>
</organism>
<evidence type="ECO:0000313" key="3">
    <source>
        <dbReference type="Proteomes" id="UP000273405"/>
    </source>
</evidence>
<sequence>MPLAFFQFQGGRLPAGRRGGFRSLPGRVPTGLLRCLMLWGMAVPVEALACPSCTVRSPESPGGAGVLLLALMGVPFVLVGVGIWAARRALRDERTQAPVERQEHP</sequence>
<reference evidence="3" key="1">
    <citation type="submission" date="2018-09" db="EMBL/GenBank/DDBJ databases">
        <authorList>
            <person name="Livingstone P.G."/>
            <person name="Whitworth D.E."/>
        </authorList>
    </citation>
    <scope>NUCLEOTIDE SEQUENCE [LARGE SCALE GENOMIC DNA]</scope>
    <source>
        <strain evidence="3">CA040B</strain>
    </source>
</reference>
<keyword evidence="3" id="KW-1185">Reference proteome</keyword>
<evidence type="ECO:0000256" key="1">
    <source>
        <dbReference type="SAM" id="Phobius"/>
    </source>
</evidence>
<proteinExistence type="predicted"/>
<dbReference type="OrthoDB" id="5522348at2"/>